<dbReference type="EMBL" id="AP027141">
    <property type="protein sequence ID" value="BDV29708.1"/>
    <property type="molecule type" value="Genomic_DNA"/>
</dbReference>
<evidence type="ECO:0000313" key="2">
    <source>
        <dbReference type="Proteomes" id="UP001317779"/>
    </source>
</evidence>
<reference evidence="1 2" key="1">
    <citation type="submission" date="2022-12" db="EMBL/GenBank/DDBJ databases">
        <title>Microbacterium terricola strain KV-448 chromosome, complete genome.</title>
        <authorList>
            <person name="Oshima T."/>
            <person name="Moriya T."/>
            <person name="Bessho Y."/>
        </authorList>
    </citation>
    <scope>NUCLEOTIDE SEQUENCE [LARGE SCALE GENOMIC DNA]</scope>
    <source>
        <strain evidence="1 2">KV-448</strain>
    </source>
</reference>
<sequence length="194" mass="21225">MTATRIRIPYDPATWIPVPLDYLGTDWADAGEWASWVAAEASRGRPGEAELAAAIEEHARSIALFPAEHVGARFWHYPADGVPTGFADAYVEARADDGIDPAELLPELGFTVVEPVIEPAHADAFDRAVRRLTLSAVLPDEDAEPTLLPKAEWLGIRDGWVGYLVSVDHDANALSSRLADLDELFRTLDPERIS</sequence>
<dbReference type="RefSeq" id="WP_263796471.1">
    <property type="nucleotide sequence ID" value="NZ_AP027141.1"/>
</dbReference>
<dbReference type="Proteomes" id="UP001317779">
    <property type="component" value="Chromosome"/>
</dbReference>
<organism evidence="1 2">
    <name type="scientific">Microbacterium terricola</name>
    <dbReference type="NCBI Taxonomy" id="344163"/>
    <lineage>
        <taxon>Bacteria</taxon>
        <taxon>Bacillati</taxon>
        <taxon>Actinomycetota</taxon>
        <taxon>Actinomycetes</taxon>
        <taxon>Micrococcales</taxon>
        <taxon>Microbacteriaceae</taxon>
        <taxon>Microbacterium</taxon>
    </lineage>
</organism>
<accession>A0ABM8DVK7</accession>
<name>A0ABM8DVK7_9MICO</name>
<gene>
    <name evidence="1" type="ORF">Microterr_03680</name>
</gene>
<evidence type="ECO:0000313" key="1">
    <source>
        <dbReference type="EMBL" id="BDV29708.1"/>
    </source>
</evidence>
<keyword evidence="2" id="KW-1185">Reference proteome</keyword>
<proteinExistence type="predicted"/>
<protein>
    <submittedName>
        <fullName evidence="1">Uncharacterized protein</fullName>
    </submittedName>
</protein>